<name>A0A448X758_9PLAT</name>
<evidence type="ECO:0000256" key="1">
    <source>
        <dbReference type="SAM" id="MobiDB-lite"/>
    </source>
</evidence>
<proteinExistence type="predicted"/>
<dbReference type="Proteomes" id="UP000784294">
    <property type="component" value="Unassembled WGS sequence"/>
</dbReference>
<sequence>MSATVQGLAAGVCAWRAFEAAAEASEAAIRDVEARLRITSLPLADNFDQLARTGRQLARLARALTSPHSSDSASSAEDEAEEDEAEAEAAAAAGAGGLGRRAVREVERLAETARGLPLTASEAGAPEAQERLPGGLATAVQTISRQQERLRSAARQASAQAEAWLRAGEAGADLEAGLSGLEARVARLGDRLSGLEAEALAPETEGLTDCLSGVASVLGEGECVRRAACELRSVSLQTAPAATPLGRQAVHERLARVHAAWEACEAAAGRLRQGLKERLADWSGQQARLDAFADWLTGSAASEEAWLRDGDAGVWRPAGRRAAEEGEEAADLLARLAADSQAAGERLRLCLAGVEARSADLDRLRARLVGAAGPADRFVELTTGHAALQRRLADMLAELEVHRRLVARLTSDWDVC</sequence>
<evidence type="ECO:0000313" key="3">
    <source>
        <dbReference type="Proteomes" id="UP000784294"/>
    </source>
</evidence>
<feature type="compositionally biased region" description="Acidic residues" evidence="1">
    <location>
        <begin position="76"/>
        <end position="87"/>
    </location>
</feature>
<evidence type="ECO:0000313" key="2">
    <source>
        <dbReference type="EMBL" id="VEL29747.1"/>
    </source>
</evidence>
<reference evidence="2" key="1">
    <citation type="submission" date="2018-11" db="EMBL/GenBank/DDBJ databases">
        <authorList>
            <consortium name="Pathogen Informatics"/>
        </authorList>
    </citation>
    <scope>NUCLEOTIDE SEQUENCE</scope>
</reference>
<keyword evidence="3" id="KW-1185">Reference proteome</keyword>
<accession>A0A448X758</accession>
<protein>
    <submittedName>
        <fullName evidence="2">Uncharacterized protein</fullName>
    </submittedName>
</protein>
<feature type="non-terminal residue" evidence="2">
    <location>
        <position position="416"/>
    </location>
</feature>
<organism evidence="2 3">
    <name type="scientific">Protopolystoma xenopodis</name>
    <dbReference type="NCBI Taxonomy" id="117903"/>
    <lineage>
        <taxon>Eukaryota</taxon>
        <taxon>Metazoa</taxon>
        <taxon>Spiralia</taxon>
        <taxon>Lophotrochozoa</taxon>
        <taxon>Platyhelminthes</taxon>
        <taxon>Monogenea</taxon>
        <taxon>Polyopisthocotylea</taxon>
        <taxon>Polystomatidea</taxon>
        <taxon>Polystomatidae</taxon>
        <taxon>Protopolystoma</taxon>
    </lineage>
</organism>
<gene>
    <name evidence="2" type="ORF">PXEA_LOCUS23187</name>
</gene>
<dbReference type="EMBL" id="CAAALY010105819">
    <property type="protein sequence ID" value="VEL29747.1"/>
    <property type="molecule type" value="Genomic_DNA"/>
</dbReference>
<dbReference type="AlphaFoldDB" id="A0A448X758"/>
<comment type="caution">
    <text evidence="2">The sequence shown here is derived from an EMBL/GenBank/DDBJ whole genome shotgun (WGS) entry which is preliminary data.</text>
</comment>
<feature type="region of interest" description="Disordered" evidence="1">
    <location>
        <begin position="62"/>
        <end position="96"/>
    </location>
</feature>